<evidence type="ECO:0000259" key="4">
    <source>
        <dbReference type="PROSITE" id="PS50042"/>
    </source>
</evidence>
<proteinExistence type="predicted"/>
<evidence type="ECO:0000313" key="6">
    <source>
        <dbReference type="EMBL" id="KPV54467.1"/>
    </source>
</evidence>
<dbReference type="PROSITE" id="PS50042">
    <property type="entry name" value="CNMP_BINDING_3"/>
    <property type="match status" value="1"/>
</dbReference>
<evidence type="ECO:0000256" key="1">
    <source>
        <dbReference type="ARBA" id="ARBA00022448"/>
    </source>
</evidence>
<dbReference type="SUPFAM" id="SSF51206">
    <property type="entry name" value="cAMP-binding domain-like"/>
    <property type="match status" value="1"/>
</dbReference>
<protein>
    <submittedName>
        <fullName evidence="6">Cyclic nucleotide-binding protein</fullName>
    </submittedName>
</protein>
<dbReference type="InterPro" id="IPR014710">
    <property type="entry name" value="RmlC-like_jellyroll"/>
</dbReference>
<dbReference type="GO" id="GO:0022857">
    <property type="term" value="F:transmembrane transporter activity"/>
    <property type="evidence" value="ECO:0007669"/>
    <property type="project" value="TreeGrafter"/>
</dbReference>
<dbReference type="Gene3D" id="2.60.120.10">
    <property type="entry name" value="Jelly Rolls"/>
    <property type="match status" value="1"/>
</dbReference>
<dbReference type="InterPro" id="IPR003439">
    <property type="entry name" value="ABC_transporter-like_ATP-bd"/>
</dbReference>
<gene>
    <name evidence="6" type="ORF">SE17_03625</name>
</gene>
<dbReference type="InterPro" id="IPR000595">
    <property type="entry name" value="cNMP-bd_dom"/>
</dbReference>
<dbReference type="SMART" id="SM00100">
    <property type="entry name" value="cNMP"/>
    <property type="match status" value="1"/>
</dbReference>
<dbReference type="InterPro" id="IPR017911">
    <property type="entry name" value="MacB-like_ATP-bd"/>
</dbReference>
<dbReference type="CDD" id="cd00038">
    <property type="entry name" value="CAP_ED"/>
    <property type="match status" value="1"/>
</dbReference>
<name>A0A0P9HI31_9CHLR</name>
<feature type="domain" description="Cyclic nucleotide-binding" evidence="4">
    <location>
        <begin position="227"/>
        <end position="332"/>
    </location>
</feature>
<sequence>MIELRNVLKVYESAAGAFTALKSVNLQIARGEFVAIIGKSGSGKSTLINMITGIDRPSSGEVLVGDTALHTLSEGQMAVWRGRNLGIIFQFFQLLPALSIVENVMLPMDFCGMYTPRERRERAMMLLDQVGMADNAHKLPSAVSGGQQQRVAIARALANDPPVLIADEPTGNLDSKTADSVFRMFEQLANQGKTILMVTHDQDLARRVTRTVIIADGEVIDEYVARALPTLSEKQLIWASHNIETLSYPPGATIVHEGMPPENFYIITKGAVEIMLQQPGGSEIRVTTMGVGQYFGEIELLHGGRNLATIRAGTKTGVEVVALDRSEFTRLVTESPKTAQAIDQIAGERTAENLAARQVGEEVDHAAPPLA</sequence>
<dbReference type="InterPro" id="IPR018490">
    <property type="entry name" value="cNMP-bd_dom_sf"/>
</dbReference>
<keyword evidence="7" id="KW-1185">Reference proteome</keyword>
<evidence type="ECO:0000256" key="3">
    <source>
        <dbReference type="ARBA" id="ARBA00022840"/>
    </source>
</evidence>
<dbReference type="GO" id="GO:0098796">
    <property type="term" value="C:membrane protein complex"/>
    <property type="evidence" value="ECO:0007669"/>
    <property type="project" value="UniProtKB-ARBA"/>
</dbReference>
<comment type="caution">
    <text evidence="6">The sequence shown here is derived from an EMBL/GenBank/DDBJ whole genome shotgun (WGS) entry which is preliminary data.</text>
</comment>
<dbReference type="Proteomes" id="UP000050509">
    <property type="component" value="Unassembled WGS sequence"/>
</dbReference>
<dbReference type="PANTHER" id="PTHR24220:SF86">
    <property type="entry name" value="ABC TRANSPORTER ABCH.1"/>
    <property type="match status" value="1"/>
</dbReference>
<dbReference type="PROSITE" id="PS50893">
    <property type="entry name" value="ABC_TRANSPORTER_2"/>
    <property type="match status" value="1"/>
</dbReference>
<dbReference type="SMART" id="SM00382">
    <property type="entry name" value="AAA"/>
    <property type="match status" value="1"/>
</dbReference>
<evidence type="ECO:0000313" key="7">
    <source>
        <dbReference type="Proteomes" id="UP000050509"/>
    </source>
</evidence>
<dbReference type="FunFam" id="3.40.50.300:FF:000032">
    <property type="entry name" value="Export ABC transporter ATP-binding protein"/>
    <property type="match status" value="1"/>
</dbReference>
<reference evidence="6 7" key="1">
    <citation type="submission" date="2015-09" db="EMBL/GenBank/DDBJ databases">
        <title>Draft genome sequence of Kouleothrix aurantiaca JCM 19913.</title>
        <authorList>
            <person name="Hemp J."/>
        </authorList>
    </citation>
    <scope>NUCLEOTIDE SEQUENCE [LARGE SCALE GENOMIC DNA]</scope>
    <source>
        <strain evidence="6 7">COM-B</strain>
    </source>
</reference>
<dbReference type="CDD" id="cd03255">
    <property type="entry name" value="ABC_MJ0796_LolCDE_FtsE"/>
    <property type="match status" value="1"/>
</dbReference>
<dbReference type="InterPro" id="IPR017871">
    <property type="entry name" value="ABC_transporter-like_CS"/>
</dbReference>
<dbReference type="GO" id="GO:0016887">
    <property type="term" value="F:ATP hydrolysis activity"/>
    <property type="evidence" value="ECO:0007669"/>
    <property type="project" value="InterPro"/>
</dbReference>
<dbReference type="InterPro" id="IPR003593">
    <property type="entry name" value="AAA+_ATPase"/>
</dbReference>
<dbReference type="PANTHER" id="PTHR24220">
    <property type="entry name" value="IMPORT ATP-BINDING PROTEIN"/>
    <property type="match status" value="1"/>
</dbReference>
<dbReference type="InterPro" id="IPR027417">
    <property type="entry name" value="P-loop_NTPase"/>
</dbReference>
<dbReference type="PROSITE" id="PS00211">
    <property type="entry name" value="ABC_TRANSPORTER_1"/>
    <property type="match status" value="1"/>
</dbReference>
<evidence type="ECO:0000259" key="5">
    <source>
        <dbReference type="PROSITE" id="PS50893"/>
    </source>
</evidence>
<keyword evidence="3" id="KW-0067">ATP-binding</keyword>
<keyword evidence="1" id="KW-0813">Transport</keyword>
<feature type="domain" description="ABC transporter" evidence="5">
    <location>
        <begin position="2"/>
        <end position="241"/>
    </location>
</feature>
<keyword evidence="2" id="KW-0547">Nucleotide-binding</keyword>
<dbReference type="Pfam" id="PF00027">
    <property type="entry name" value="cNMP_binding"/>
    <property type="match status" value="1"/>
</dbReference>
<dbReference type="Pfam" id="PF00005">
    <property type="entry name" value="ABC_tran"/>
    <property type="match status" value="1"/>
</dbReference>
<dbReference type="InterPro" id="IPR015854">
    <property type="entry name" value="ABC_transpr_LolD-like"/>
</dbReference>
<dbReference type="EMBL" id="LJCR01000053">
    <property type="protein sequence ID" value="KPV54467.1"/>
    <property type="molecule type" value="Genomic_DNA"/>
</dbReference>
<evidence type="ECO:0000256" key="2">
    <source>
        <dbReference type="ARBA" id="ARBA00022741"/>
    </source>
</evidence>
<dbReference type="AlphaFoldDB" id="A0A0P9HI31"/>
<accession>A0A0P9HI31</accession>
<dbReference type="SUPFAM" id="SSF52540">
    <property type="entry name" value="P-loop containing nucleoside triphosphate hydrolases"/>
    <property type="match status" value="1"/>
</dbReference>
<organism evidence="6 7">
    <name type="scientific">Kouleothrix aurantiaca</name>
    <dbReference type="NCBI Taxonomy" id="186479"/>
    <lineage>
        <taxon>Bacteria</taxon>
        <taxon>Bacillati</taxon>
        <taxon>Chloroflexota</taxon>
        <taxon>Chloroflexia</taxon>
        <taxon>Chloroflexales</taxon>
        <taxon>Roseiflexineae</taxon>
        <taxon>Roseiflexaceae</taxon>
        <taxon>Kouleothrix</taxon>
    </lineage>
</organism>
<dbReference type="GO" id="GO:0005886">
    <property type="term" value="C:plasma membrane"/>
    <property type="evidence" value="ECO:0007669"/>
    <property type="project" value="TreeGrafter"/>
</dbReference>
<dbReference type="GO" id="GO:0005524">
    <property type="term" value="F:ATP binding"/>
    <property type="evidence" value="ECO:0007669"/>
    <property type="project" value="UniProtKB-KW"/>
</dbReference>
<dbReference type="Gene3D" id="3.40.50.300">
    <property type="entry name" value="P-loop containing nucleotide triphosphate hydrolases"/>
    <property type="match status" value="1"/>
</dbReference>